<dbReference type="Pfam" id="PF22964">
    <property type="entry name" value="ZER1-like_2nd"/>
    <property type="match status" value="1"/>
</dbReference>
<dbReference type="Gene3D" id="3.80.10.10">
    <property type="entry name" value="Ribonuclease Inhibitor"/>
    <property type="match status" value="1"/>
</dbReference>
<keyword evidence="2" id="KW-0433">Leucine-rich repeat</keyword>
<name>A0A9Q1C9S8_HOLLE</name>
<dbReference type="SUPFAM" id="SSF48371">
    <property type="entry name" value="ARM repeat"/>
    <property type="match status" value="1"/>
</dbReference>
<dbReference type="InterPro" id="IPR055142">
    <property type="entry name" value="ZER1-like_C"/>
</dbReference>
<dbReference type="GO" id="GO:0031462">
    <property type="term" value="C:Cul2-RING ubiquitin ligase complex"/>
    <property type="evidence" value="ECO:0007669"/>
    <property type="project" value="TreeGrafter"/>
</dbReference>
<dbReference type="EMBL" id="JAIZAY010000006">
    <property type="protein sequence ID" value="KAJ8040686.1"/>
    <property type="molecule type" value="Genomic_DNA"/>
</dbReference>
<accession>A0A9Q1C9S8</accession>
<dbReference type="PANTHER" id="PTHR12904">
    <property type="match status" value="1"/>
</dbReference>
<evidence type="ECO:0000256" key="3">
    <source>
        <dbReference type="ARBA" id="ARBA00022737"/>
    </source>
</evidence>
<keyword evidence="7" id="KW-1185">Reference proteome</keyword>
<dbReference type="SUPFAM" id="SSF52047">
    <property type="entry name" value="RNI-like"/>
    <property type="match status" value="1"/>
</dbReference>
<sequence>MSSISTDSLQVLCLNYIASNLSKFTKEVPGTEGDYLETKLVFREPNFILHQELAEQLLKKLSKLGRLTDTILSLFRKEAIGTIRRACLRHANVSSKGLRSLSTQHLLELDATGLHGVNVNGIIGAQGEWTRKNLKALTVSRCTFMNTSKYCIVISLPQLKSLRHLDVSYTEFGYNLGLECVASDLPHLDSLDISGTLVYNIQPLLALKDSLKSLSMFKTRVPDKDLIPVVMEMHALRHLDISQDSVTHNIRKGKSSMEQLLCSPSVLPNMISMDISGRDDVTDEMVVHFVKCHPKLKFLGIALSHEICDHKFFKEKLYSDSHSDLKVAGQVTEEQILEALQRYKQRPNYGHKLLRCLFNMTQYLEKDPRPELVKAILPQMRANPKHLGVQMAASACLYNLTKNRLGESIHVTLLGKMVNLILHAMENFSTQQQLQKNALLTLCSDRILQEVNFDRYKASRMVMDCLFVFDDHSITRMAVAICSILAAKISTVQTTWLGTKRNMVKLLQIVKQKSDARTVDITLKFTLSALWNLTDESPATCAIFLNECGLDLFIDILETFKDEATLQTKVLGLINNIAEVQSLRHTLMRADFIEHCRNLLFNKQIEVSYFAAGIVAHLLHEGPEMWTLSEEKRTQLRAALHKSISGWQNPEGEMVAYRSFSPFFPLLTCYLIAEVQLWSVWAIHHVCSKNPSRYCPMLCSEGGVKILQDITVNPSVHKDVLELAKKVLSIVSQNTNTNIIAGGN</sequence>
<dbReference type="InterPro" id="IPR011989">
    <property type="entry name" value="ARM-like"/>
</dbReference>
<comment type="similarity">
    <text evidence="1">Belongs to the zyg-11 family.</text>
</comment>
<dbReference type="InterPro" id="IPR032675">
    <property type="entry name" value="LRR_dom_sf"/>
</dbReference>
<dbReference type="Proteomes" id="UP001152320">
    <property type="component" value="Chromosome 6"/>
</dbReference>
<organism evidence="6 7">
    <name type="scientific">Holothuria leucospilota</name>
    <name type="common">Black long sea cucumber</name>
    <name type="synonym">Mertensiothuria leucospilota</name>
    <dbReference type="NCBI Taxonomy" id="206669"/>
    <lineage>
        <taxon>Eukaryota</taxon>
        <taxon>Metazoa</taxon>
        <taxon>Echinodermata</taxon>
        <taxon>Eleutherozoa</taxon>
        <taxon>Echinozoa</taxon>
        <taxon>Holothuroidea</taxon>
        <taxon>Aspidochirotacea</taxon>
        <taxon>Aspidochirotida</taxon>
        <taxon>Holothuriidae</taxon>
        <taxon>Holothuria</taxon>
    </lineage>
</organism>
<keyword evidence="4" id="KW-0833">Ubl conjugation pathway</keyword>
<evidence type="ECO:0000256" key="2">
    <source>
        <dbReference type="ARBA" id="ARBA00022614"/>
    </source>
</evidence>
<proteinExistence type="inferred from homology"/>
<dbReference type="InterPro" id="IPR051341">
    <property type="entry name" value="Zyg-11_UBL_adapter"/>
</dbReference>
<dbReference type="Gene3D" id="1.25.10.10">
    <property type="entry name" value="Leucine-rich Repeat Variant"/>
    <property type="match status" value="1"/>
</dbReference>
<dbReference type="PANTHER" id="PTHR12904:SF22">
    <property type="entry name" value="ZYG-11 FAMILY MEMBER B, CELL CYCLE REGULATOR"/>
    <property type="match status" value="1"/>
</dbReference>
<protein>
    <submittedName>
        <fullName evidence="6">Protein zyg-11-like B</fullName>
    </submittedName>
</protein>
<comment type="caution">
    <text evidence="6">The sequence shown here is derived from an EMBL/GenBank/DDBJ whole genome shotgun (WGS) entry which is preliminary data.</text>
</comment>
<evidence type="ECO:0000259" key="5">
    <source>
        <dbReference type="Pfam" id="PF22964"/>
    </source>
</evidence>
<evidence type="ECO:0000256" key="4">
    <source>
        <dbReference type="ARBA" id="ARBA00022786"/>
    </source>
</evidence>
<dbReference type="FunFam" id="1.25.10.10:FF:000086">
    <property type="entry name" value="protein zyg-11 homolog B isoform X2"/>
    <property type="match status" value="1"/>
</dbReference>
<gene>
    <name evidence="6" type="ORF">HOLleu_15049</name>
</gene>
<dbReference type="OrthoDB" id="5783533at2759"/>
<dbReference type="AlphaFoldDB" id="A0A9Q1C9S8"/>
<evidence type="ECO:0000313" key="7">
    <source>
        <dbReference type="Proteomes" id="UP001152320"/>
    </source>
</evidence>
<reference evidence="6" key="1">
    <citation type="submission" date="2021-10" db="EMBL/GenBank/DDBJ databases">
        <title>Tropical sea cucumber genome reveals ecological adaptation and Cuvierian tubules defense mechanism.</title>
        <authorList>
            <person name="Chen T."/>
        </authorList>
    </citation>
    <scope>NUCLEOTIDE SEQUENCE</scope>
    <source>
        <strain evidence="6">Nanhai2018</strain>
        <tissue evidence="6">Muscle</tissue>
    </source>
</reference>
<feature type="domain" description="Protein zer-1 homolog-like C-terminal" evidence="5">
    <location>
        <begin position="379"/>
        <end position="732"/>
    </location>
</feature>
<keyword evidence="3" id="KW-0677">Repeat</keyword>
<dbReference type="InterPro" id="IPR016024">
    <property type="entry name" value="ARM-type_fold"/>
</dbReference>
<evidence type="ECO:0000313" key="6">
    <source>
        <dbReference type="EMBL" id="KAJ8040686.1"/>
    </source>
</evidence>
<evidence type="ECO:0000256" key="1">
    <source>
        <dbReference type="ARBA" id="ARBA00009420"/>
    </source>
</evidence>